<name>A0ABY4U164_RICCR</name>
<dbReference type="EMBL" id="CP098324">
    <property type="protein sequence ID" value="URW78377.1"/>
    <property type="molecule type" value="Genomic_DNA"/>
</dbReference>
<proteinExistence type="predicted"/>
<sequence length="149" mass="17453">MKVTFNSIEKIYNLLTTEEWIDKKDSKKRLEQLNKKLAKASDPKEKINLEKAITNLEENAKSNPMTLKKAGINQDDAEILLANIHLLYKEGFNKKSSDTLKELLENNFDQLNTNDVFEKIHKQYLSTNTRLKKILLVKNYVRKYCHIVK</sequence>
<organism evidence="1 2">
    <name type="scientific">Rickettsia conorii subsp. raoultii</name>
    <dbReference type="NCBI Taxonomy" id="369822"/>
    <lineage>
        <taxon>Bacteria</taxon>
        <taxon>Pseudomonadati</taxon>
        <taxon>Pseudomonadota</taxon>
        <taxon>Alphaproteobacteria</taxon>
        <taxon>Rickettsiales</taxon>
        <taxon>Rickettsiaceae</taxon>
        <taxon>Rickettsieae</taxon>
        <taxon>Rickettsia</taxon>
        <taxon>spotted fever group</taxon>
    </lineage>
</organism>
<gene>
    <name evidence="1" type="ORF">NBT09_03450</name>
</gene>
<accession>A0ABY4U164</accession>
<dbReference type="RefSeq" id="WP_232218624.1">
    <property type="nucleotide sequence ID" value="NZ_CP010969.1"/>
</dbReference>
<dbReference type="Proteomes" id="UP001056268">
    <property type="component" value="Chromosome"/>
</dbReference>
<keyword evidence="2" id="KW-1185">Reference proteome</keyword>
<evidence type="ECO:0000313" key="1">
    <source>
        <dbReference type="EMBL" id="URW78377.1"/>
    </source>
</evidence>
<evidence type="ECO:0000313" key="2">
    <source>
        <dbReference type="Proteomes" id="UP001056268"/>
    </source>
</evidence>
<reference evidence="1" key="1">
    <citation type="submission" date="2022-05" db="EMBL/GenBank/DDBJ databases">
        <title>Tracking Rickettsia raoultii infection dynamics in vivo by bioorthogonal metabolic labeling.</title>
        <authorList>
            <person name="Zhu D.-Y."/>
            <person name="Jia N."/>
            <person name="Li C."/>
            <person name="Zhang M.-Z."/>
            <person name="Liu H.-B."/>
            <person name="Cao W.-C."/>
        </authorList>
    </citation>
    <scope>NUCLEOTIDE SEQUENCE</scope>
    <source>
        <strain evidence="1">BIME</strain>
    </source>
</reference>
<evidence type="ECO:0008006" key="3">
    <source>
        <dbReference type="Google" id="ProtNLM"/>
    </source>
</evidence>
<protein>
    <recommendedName>
        <fullName evidence="3">Acyl-[acyl-carrier-protein]--UDP-N-acetylglucosamine O-acyltransferase</fullName>
    </recommendedName>
</protein>